<evidence type="ECO:0000259" key="7">
    <source>
        <dbReference type="Pfam" id="PF04039"/>
    </source>
</evidence>
<dbReference type="OrthoDB" id="19265at2157"/>
<keyword evidence="4 6" id="KW-1133">Transmembrane helix</keyword>
<feature type="transmembrane region" description="Helical" evidence="6">
    <location>
        <begin position="135"/>
        <end position="162"/>
    </location>
</feature>
<evidence type="ECO:0000313" key="9">
    <source>
        <dbReference type="Proteomes" id="UP000263012"/>
    </source>
</evidence>
<keyword evidence="5 6" id="KW-0472">Membrane</keyword>
<dbReference type="PANTHER" id="PTHR33932">
    <property type="entry name" value="NA(+)/H(+) ANTIPORTER SUBUNIT B"/>
    <property type="match status" value="1"/>
</dbReference>
<protein>
    <submittedName>
        <fullName evidence="8">Multicomponent Na+:H+ antiporter subunit B</fullName>
    </submittedName>
</protein>
<evidence type="ECO:0000256" key="5">
    <source>
        <dbReference type="ARBA" id="ARBA00023136"/>
    </source>
</evidence>
<dbReference type="PANTHER" id="PTHR33932:SF4">
    <property type="entry name" value="NA(+)_H(+) ANTIPORTER SUBUNIT B"/>
    <property type="match status" value="1"/>
</dbReference>
<evidence type="ECO:0000256" key="2">
    <source>
        <dbReference type="ARBA" id="ARBA00022475"/>
    </source>
</evidence>
<keyword evidence="2" id="KW-1003">Cell membrane</keyword>
<dbReference type="InterPro" id="IPR050622">
    <property type="entry name" value="CPA3_antiporter_subunitB"/>
</dbReference>
<dbReference type="Proteomes" id="UP000263012">
    <property type="component" value="Chromosome"/>
</dbReference>
<evidence type="ECO:0000256" key="6">
    <source>
        <dbReference type="SAM" id="Phobius"/>
    </source>
</evidence>
<keyword evidence="9" id="KW-1185">Reference proteome</keyword>
<name>A0A343TIS6_9EURY</name>
<gene>
    <name evidence="8" type="primary">mnhB2</name>
    <name evidence="8" type="ORF">AArcSl_1367</name>
</gene>
<evidence type="ECO:0000256" key="1">
    <source>
        <dbReference type="ARBA" id="ARBA00004651"/>
    </source>
</evidence>
<feature type="domain" description="Na+/H+ antiporter MnhB subunit-related protein" evidence="7">
    <location>
        <begin position="18"/>
        <end position="147"/>
    </location>
</feature>
<accession>A0A343TIS6</accession>
<reference evidence="9" key="1">
    <citation type="submission" date="2017-11" db="EMBL/GenBank/DDBJ databases">
        <title>Phenotypic and genomic properties of facultatively anaerobic sulfur-reducing natronoarchaea from hypersaline soda lakes.</title>
        <authorList>
            <person name="Sorokin D.Y."/>
            <person name="Kublanov I.V."/>
            <person name="Roman P."/>
            <person name="Sinninghe Damste J.S."/>
            <person name="Golyshin P.N."/>
            <person name="Rojo D."/>
            <person name="Ciordia S."/>
            <person name="Mena M.D.C."/>
            <person name="Ferrer M."/>
            <person name="Messina E."/>
            <person name="Smedile F."/>
            <person name="La Spada G."/>
            <person name="La Cono V."/>
            <person name="Yakimov M.M."/>
        </authorList>
    </citation>
    <scope>NUCLEOTIDE SEQUENCE [LARGE SCALE GENOMIC DNA]</scope>
    <source>
        <strain evidence="9">AArc-Sl</strain>
    </source>
</reference>
<dbReference type="EMBL" id="CP025066">
    <property type="protein sequence ID" value="AUX08998.1"/>
    <property type="molecule type" value="Genomic_DNA"/>
</dbReference>
<evidence type="ECO:0000313" key="8">
    <source>
        <dbReference type="EMBL" id="AUX08998.1"/>
    </source>
</evidence>
<dbReference type="GO" id="GO:0005886">
    <property type="term" value="C:plasma membrane"/>
    <property type="evidence" value="ECO:0007669"/>
    <property type="project" value="UniProtKB-SubCell"/>
</dbReference>
<organism evidence="8 9">
    <name type="scientific">Halalkaliarchaeum desulfuricum</name>
    <dbReference type="NCBI Taxonomy" id="2055893"/>
    <lineage>
        <taxon>Archaea</taxon>
        <taxon>Methanobacteriati</taxon>
        <taxon>Methanobacteriota</taxon>
        <taxon>Stenosarchaea group</taxon>
        <taxon>Halobacteria</taxon>
        <taxon>Halobacteriales</taxon>
        <taxon>Haloferacaceae</taxon>
        <taxon>Halalkaliarchaeum</taxon>
    </lineage>
</organism>
<sequence>MTDLDEVRQQPYTESQVIMSTVRVVALFVFTYGLFVTFHGAGSPGGGFQGGAIMAAVVYMIAFAFGIEATRRWLENAVIVGLAAVGVVIFGGVGVLTIALGGNFLDYPMLAPVLDPFVVLPPNELTKWGMETVEIGGIALIVASVLVGLFFALAAGFSAVALDAGRLPDDETDDTEEVPE</sequence>
<evidence type="ECO:0000256" key="4">
    <source>
        <dbReference type="ARBA" id="ARBA00022989"/>
    </source>
</evidence>
<dbReference type="AlphaFoldDB" id="A0A343TIS6"/>
<evidence type="ECO:0000256" key="3">
    <source>
        <dbReference type="ARBA" id="ARBA00022692"/>
    </source>
</evidence>
<feature type="transmembrane region" description="Helical" evidence="6">
    <location>
        <begin position="47"/>
        <end position="65"/>
    </location>
</feature>
<dbReference type="InterPro" id="IPR007182">
    <property type="entry name" value="MnhB"/>
</dbReference>
<keyword evidence="3 6" id="KW-0812">Transmembrane</keyword>
<dbReference type="KEGG" id="hdf:AArcSl_1367"/>
<dbReference type="NCBIfam" id="NF009160">
    <property type="entry name" value="PRK12505.1"/>
    <property type="match status" value="1"/>
</dbReference>
<dbReference type="Pfam" id="PF04039">
    <property type="entry name" value="MnhB"/>
    <property type="match status" value="1"/>
</dbReference>
<feature type="transmembrane region" description="Helical" evidence="6">
    <location>
        <begin position="77"/>
        <end position="100"/>
    </location>
</feature>
<feature type="transmembrane region" description="Helical" evidence="6">
    <location>
        <begin position="21"/>
        <end position="41"/>
    </location>
</feature>
<proteinExistence type="predicted"/>
<comment type="subcellular location">
    <subcellularLocation>
        <location evidence="1">Cell membrane</location>
        <topology evidence="1">Multi-pass membrane protein</topology>
    </subcellularLocation>
</comment>